<name>A0ABU3NQ87_9CHLR</name>
<dbReference type="Proteomes" id="UP001254165">
    <property type="component" value="Unassembled WGS sequence"/>
</dbReference>
<reference evidence="3 4" key="1">
    <citation type="submission" date="2023-07" db="EMBL/GenBank/DDBJ databases">
        <title>Novel species of Thermanaerothrix with wide hydrolytic capabilities.</title>
        <authorList>
            <person name="Zayulina K.S."/>
            <person name="Podosokorskaya O.A."/>
            <person name="Elcheninov A.G."/>
        </authorList>
    </citation>
    <scope>NUCLEOTIDE SEQUENCE [LARGE SCALE GENOMIC DNA]</scope>
    <source>
        <strain evidence="3 4">4228-RoL</strain>
    </source>
</reference>
<keyword evidence="4" id="KW-1185">Reference proteome</keyword>
<dbReference type="InterPro" id="IPR011055">
    <property type="entry name" value="Dup_hybrid_motif"/>
</dbReference>
<gene>
    <name evidence="3" type="ORF">QYE77_08900</name>
</gene>
<evidence type="ECO:0000256" key="1">
    <source>
        <dbReference type="SAM" id="MobiDB-lite"/>
    </source>
</evidence>
<evidence type="ECO:0000259" key="2">
    <source>
        <dbReference type="PROSITE" id="PS51782"/>
    </source>
</evidence>
<dbReference type="InterPro" id="IPR018392">
    <property type="entry name" value="LysM"/>
</dbReference>
<evidence type="ECO:0000313" key="3">
    <source>
        <dbReference type="EMBL" id="MDT8898383.1"/>
    </source>
</evidence>
<feature type="region of interest" description="Disordered" evidence="1">
    <location>
        <begin position="64"/>
        <end position="116"/>
    </location>
</feature>
<protein>
    <recommendedName>
        <fullName evidence="2">LysM domain-containing protein</fullName>
    </recommendedName>
</protein>
<organism evidence="3 4">
    <name type="scientific">Thermanaerothrix solaris</name>
    <dbReference type="NCBI Taxonomy" id="3058434"/>
    <lineage>
        <taxon>Bacteria</taxon>
        <taxon>Bacillati</taxon>
        <taxon>Chloroflexota</taxon>
        <taxon>Anaerolineae</taxon>
        <taxon>Anaerolineales</taxon>
        <taxon>Anaerolineaceae</taxon>
        <taxon>Thermanaerothrix</taxon>
    </lineage>
</organism>
<accession>A0ABU3NQ87</accession>
<dbReference type="Gene3D" id="2.70.70.10">
    <property type="entry name" value="Glucose Permease (Domain IIA)"/>
    <property type="match status" value="1"/>
</dbReference>
<dbReference type="RefSeq" id="WP_315625042.1">
    <property type="nucleotide sequence ID" value="NZ_JAUHMF010000002.1"/>
</dbReference>
<dbReference type="SUPFAM" id="SSF54106">
    <property type="entry name" value="LysM domain"/>
    <property type="match status" value="1"/>
</dbReference>
<comment type="caution">
    <text evidence="3">The sequence shown here is derived from an EMBL/GenBank/DDBJ whole genome shotgun (WGS) entry which is preliminary data.</text>
</comment>
<dbReference type="InterPro" id="IPR036779">
    <property type="entry name" value="LysM_dom_sf"/>
</dbReference>
<dbReference type="PROSITE" id="PS51782">
    <property type="entry name" value="LYSM"/>
    <property type="match status" value="1"/>
</dbReference>
<dbReference type="EMBL" id="JAUHMF010000002">
    <property type="protein sequence ID" value="MDT8898383.1"/>
    <property type="molecule type" value="Genomic_DNA"/>
</dbReference>
<dbReference type="Gene3D" id="3.10.350.10">
    <property type="entry name" value="LysM domain"/>
    <property type="match status" value="1"/>
</dbReference>
<dbReference type="CDD" id="cd00118">
    <property type="entry name" value="LysM"/>
    <property type="match status" value="1"/>
</dbReference>
<evidence type="ECO:0000313" key="4">
    <source>
        <dbReference type="Proteomes" id="UP001254165"/>
    </source>
</evidence>
<feature type="compositionally biased region" description="Pro residues" evidence="1">
    <location>
        <begin position="91"/>
        <end position="101"/>
    </location>
</feature>
<proteinExistence type="predicted"/>
<feature type="domain" description="LysM" evidence="2">
    <location>
        <begin position="119"/>
        <end position="163"/>
    </location>
</feature>
<sequence length="550" mass="59203">MKERWCVMVWSWKPQNGAAPRIKSSARPLGVLAILMVWLVSALACGGQAYFSAAELTATAAWHSSAGGGSEITPPGPVLPTPGQGEQTDPTMPPTALPPTPTGTLSPTPTEVGTPRPPILYHAQAGDTVPALAVRYGVAPDEITSPDPLDPTGLITPGQLLVIPNRLDGLGPDQPLLPDSEVVYSPSALGFDLEAYIKSAGGYLAAYREYLTDRTYTGAGVIERVAIENSVNPRLLLALVEYQSGWVYGQPDSPAKVDYPLGWVALERKGLYKQLTWAVQNLFIGYYRWREGRLTTLTFKDGSTLRLAPNLNAGSVALQYLFAQLYPYPRWAEVLYGEQSFPALYERMFGSPWLRAQTVEPLIPPGTTQPDFILPFLPGHTWAFTGGPHSAWGPDSALAALDFAPSSTQSGCSPSEEWATAVAAGLVVRSEKGVVVLDLDGDGHEQTGWVVLYLHVASEGRPPVGTWLEQGDLVGHPSCEGGSATGTHIHIARKYNGEWVLADGPLPFILDGWQAQAGRAPYQGRLVRGDEVVEACTCASFETHITRRTP</sequence>